<gene>
    <name evidence="1" type="ORF">F7018_08505</name>
</gene>
<dbReference type="Proteomes" id="UP000467305">
    <property type="component" value="Unassembled WGS sequence"/>
</dbReference>
<accession>A0A7J5AMH5</accession>
<reference evidence="1 2" key="1">
    <citation type="submission" date="2019-09" db="EMBL/GenBank/DDBJ databases">
        <authorList>
            <person name="Cao W.R."/>
        </authorList>
    </citation>
    <scope>NUCLEOTIDE SEQUENCE [LARGE SCALE GENOMIC DNA]</scope>
    <source>
        <strain evidence="2">a4</strain>
    </source>
</reference>
<protein>
    <submittedName>
        <fullName evidence="1">Uncharacterized protein</fullName>
    </submittedName>
</protein>
<dbReference type="OrthoDB" id="885042at2"/>
<evidence type="ECO:0000313" key="1">
    <source>
        <dbReference type="EMBL" id="KAB1158650.1"/>
    </source>
</evidence>
<proteinExistence type="predicted"/>
<name>A0A7J5AMH5_9FLAO</name>
<dbReference type="AlphaFoldDB" id="A0A7J5AMH5"/>
<sequence length="78" mass="9071">MKKLLLIAGIFLIITAFEKKEEKKVFICVSVASKRYHLKKDCKGLLTCKVKIKITTAKRAEKLGRTFCKWEKKRLAKE</sequence>
<organism evidence="1 2">
    <name type="scientific">Tenacibaculum aiptasiae</name>
    <dbReference type="NCBI Taxonomy" id="426481"/>
    <lineage>
        <taxon>Bacteria</taxon>
        <taxon>Pseudomonadati</taxon>
        <taxon>Bacteroidota</taxon>
        <taxon>Flavobacteriia</taxon>
        <taxon>Flavobacteriales</taxon>
        <taxon>Flavobacteriaceae</taxon>
        <taxon>Tenacibaculum</taxon>
    </lineage>
</organism>
<comment type="caution">
    <text evidence="1">The sequence shown here is derived from an EMBL/GenBank/DDBJ whole genome shotgun (WGS) entry which is preliminary data.</text>
</comment>
<keyword evidence="2" id="KW-1185">Reference proteome</keyword>
<dbReference type="EMBL" id="WAAU01000012">
    <property type="protein sequence ID" value="KAB1158650.1"/>
    <property type="molecule type" value="Genomic_DNA"/>
</dbReference>
<dbReference type="RefSeq" id="WP_150899618.1">
    <property type="nucleotide sequence ID" value="NZ_WAAU01000012.1"/>
</dbReference>
<evidence type="ECO:0000313" key="2">
    <source>
        <dbReference type="Proteomes" id="UP000467305"/>
    </source>
</evidence>